<dbReference type="GO" id="GO:0005634">
    <property type="term" value="C:nucleus"/>
    <property type="evidence" value="ECO:0007669"/>
    <property type="project" value="TreeGrafter"/>
</dbReference>
<dbReference type="PANTHER" id="PTHR15492">
    <property type="entry name" value="CYCLIN D1-BINDING PROTEIN 1"/>
    <property type="match status" value="1"/>
</dbReference>
<dbReference type="Proteomes" id="UP000016922">
    <property type="component" value="Unassembled WGS sequence"/>
</dbReference>
<dbReference type="RefSeq" id="XP_008082954.1">
    <property type="nucleotide sequence ID" value="XM_008084763.1"/>
</dbReference>
<organism evidence="3 4">
    <name type="scientific">Glarea lozoyensis (strain ATCC 20868 / MF5171)</name>
    <dbReference type="NCBI Taxonomy" id="1116229"/>
    <lineage>
        <taxon>Eukaryota</taxon>
        <taxon>Fungi</taxon>
        <taxon>Dikarya</taxon>
        <taxon>Ascomycota</taxon>
        <taxon>Pezizomycotina</taxon>
        <taxon>Leotiomycetes</taxon>
        <taxon>Helotiales</taxon>
        <taxon>Helotiaceae</taxon>
        <taxon>Glarea</taxon>
    </lineage>
</organism>
<dbReference type="Gene3D" id="1.20.1410.10">
    <property type="entry name" value="I/LWEQ domain"/>
    <property type="match status" value="1"/>
</dbReference>
<protein>
    <recommendedName>
        <fullName evidence="2">Cyclin-D1-binding protein 1-like N-terminal domain-containing protein</fullName>
    </recommendedName>
</protein>
<accession>S3CT83</accession>
<feature type="coiled-coil region" evidence="1">
    <location>
        <begin position="204"/>
        <end position="231"/>
    </location>
</feature>
<dbReference type="STRING" id="1116229.S3CT83"/>
<dbReference type="eggNOG" id="ENOG502QZAU">
    <property type="taxonomic scope" value="Eukaryota"/>
</dbReference>
<reference evidence="3 4" key="1">
    <citation type="journal article" date="2013" name="BMC Genomics">
        <title>Genomics-driven discovery of the pneumocandin biosynthetic gene cluster in the fungus Glarea lozoyensis.</title>
        <authorList>
            <person name="Chen L."/>
            <person name="Yue Q."/>
            <person name="Zhang X."/>
            <person name="Xiang M."/>
            <person name="Wang C."/>
            <person name="Li S."/>
            <person name="Che Y."/>
            <person name="Ortiz-Lopez F.J."/>
            <person name="Bills G.F."/>
            <person name="Liu X."/>
            <person name="An Z."/>
        </authorList>
    </citation>
    <scope>NUCLEOTIDE SEQUENCE [LARGE SCALE GENOMIC DNA]</scope>
    <source>
        <strain evidence="4">ATCC 20868 / MF5171</strain>
    </source>
</reference>
<dbReference type="InterPro" id="IPR049317">
    <property type="entry name" value="GCIP-like_N"/>
</dbReference>
<keyword evidence="1" id="KW-0175">Coiled coil</keyword>
<proteinExistence type="predicted"/>
<evidence type="ECO:0000256" key="1">
    <source>
        <dbReference type="SAM" id="Coils"/>
    </source>
</evidence>
<dbReference type="OrthoDB" id="4088536at2759"/>
<dbReference type="OMA" id="WSKTWLK"/>
<gene>
    <name evidence="3" type="ORF">GLAREA_00003</name>
</gene>
<name>S3CT83_GLAL2</name>
<evidence type="ECO:0000313" key="3">
    <source>
        <dbReference type="EMBL" id="EPE28845.1"/>
    </source>
</evidence>
<evidence type="ECO:0000259" key="2">
    <source>
        <dbReference type="Pfam" id="PF13324"/>
    </source>
</evidence>
<keyword evidence="4" id="KW-1185">Reference proteome</keyword>
<dbReference type="InterPro" id="IPR026907">
    <property type="entry name" value="GCIP-like"/>
</dbReference>
<sequence length="398" mass="43860">MAATSDKAAQNIALLDATVESTSDLITQLLSSFPTLESTNLNATNSETKEKDNQAVKDQERNTVDALQLSRDSASLIRAHSTKLSLLIISEPFTPSAITTILRELVAGPLPGLASAVQLCNASKYTKAMSNELHWRAKNVFTELRTLVQAIPRDGKVLSTDQKNGTGDTTGKGSLSATGVVWEACDALLGLHDLGVAGLIIKKTEEYRDLVKDALEELQEWGEEHSDEEDDEGSIAAVESDDGVDMSAQNALDDMFGSQRHIPTDDPDKIRPRLESCNKRLRMIVLMYQAVTKRRLKTLPTLPHPQLPAELVAKSNEDPGIANCLDEILGVLKKIPDVTDELASAFYDLDGEEIDKRMDQCFFTAFAAVELLIKNWEGEQDEFTIWARKFQLAMKKGW</sequence>
<dbReference type="GeneID" id="19459063"/>
<dbReference type="FunFam" id="1.20.1410.10:FF:000015">
    <property type="entry name" value="WGS project CABT00000000 data, contig 2.10"/>
    <property type="match status" value="1"/>
</dbReference>
<feature type="domain" description="Cyclin-D1-binding protein 1-like N-terminal" evidence="2">
    <location>
        <begin position="73"/>
        <end position="223"/>
    </location>
</feature>
<dbReference type="KEGG" id="glz:GLAREA_00003"/>
<dbReference type="HOGENOM" id="CLU_040328_0_0_1"/>
<dbReference type="Pfam" id="PF13324">
    <property type="entry name" value="GCIP_N"/>
    <property type="match status" value="1"/>
</dbReference>
<dbReference type="PANTHER" id="PTHR15492:SF1">
    <property type="entry name" value="CYCLIN-D1-BINDING PROTEIN 1"/>
    <property type="match status" value="1"/>
</dbReference>
<dbReference type="AlphaFoldDB" id="S3CT83"/>
<dbReference type="EMBL" id="KE145367">
    <property type="protein sequence ID" value="EPE28845.1"/>
    <property type="molecule type" value="Genomic_DNA"/>
</dbReference>
<evidence type="ECO:0000313" key="4">
    <source>
        <dbReference type="Proteomes" id="UP000016922"/>
    </source>
</evidence>